<dbReference type="Pfam" id="PF05096">
    <property type="entry name" value="Glu_cyclase_2"/>
    <property type="match status" value="1"/>
</dbReference>
<keyword evidence="1" id="KW-0808">Transferase</keyword>
<accession>A0A1H8ZTW4</accession>
<dbReference type="PANTHER" id="PTHR31270:SF1">
    <property type="entry name" value="GLUTAMINYL-PEPTIDE CYCLOTRANSFERASE"/>
    <property type="match status" value="1"/>
</dbReference>
<dbReference type="RefSeq" id="WP_159428812.1">
    <property type="nucleotide sequence ID" value="NZ_FOEN01000001.1"/>
</dbReference>
<protein>
    <submittedName>
        <fullName evidence="1">Glutamine cyclotransferase</fullName>
    </submittedName>
</protein>
<dbReference type="EMBL" id="FOEN01000001">
    <property type="protein sequence ID" value="SEP67814.1"/>
    <property type="molecule type" value="Genomic_DNA"/>
</dbReference>
<dbReference type="InterPro" id="IPR015943">
    <property type="entry name" value="WD40/YVTN_repeat-like_dom_sf"/>
</dbReference>
<dbReference type="PANTHER" id="PTHR31270">
    <property type="entry name" value="GLUTAMINYL-PEPTIDE CYCLOTRANSFERASE"/>
    <property type="match status" value="1"/>
</dbReference>
<dbReference type="AlphaFoldDB" id="A0A1H8ZTW4"/>
<sequence length="250" mass="28322">MLYCILSLFMMLNLSIMNSPVKLVSILPSDQELFTQGFTVDKQGRILIGSGQYDQSQLGYLNPDTGTLESKVKLANEYFGEGITDTPYGIWQLTWKSGKAFLWDEQSFELTKEVAYDTEGWGLTYDAQADVLWMSDGSSTLYQRDAQNFDLLAKIQVHLDEEPVELLNELEYANGLIYANVWYSNSIVAIDGNTGEVKKVYDLSPIIDQAKISPSQRQTMDVLNGIAHIKDNLFYLTGKYYPIIFEVELN</sequence>
<dbReference type="Proteomes" id="UP000198833">
    <property type="component" value="Unassembled WGS sequence"/>
</dbReference>
<reference evidence="1 2" key="1">
    <citation type="submission" date="2016-10" db="EMBL/GenBank/DDBJ databases">
        <authorList>
            <person name="de Groot N.N."/>
        </authorList>
    </citation>
    <scope>NUCLEOTIDE SEQUENCE [LARGE SCALE GENOMIC DNA]</scope>
    <source>
        <strain evidence="1 2">DSM 15695</strain>
    </source>
</reference>
<gene>
    <name evidence="1" type="ORF">SAMN04488558_101334</name>
</gene>
<dbReference type="InterPro" id="IPR011044">
    <property type="entry name" value="Quino_amine_DH_bsu"/>
</dbReference>
<dbReference type="STRING" id="89093.SAMN04488558_101334"/>
<dbReference type="GO" id="GO:0016603">
    <property type="term" value="F:glutaminyl-peptide cyclotransferase activity"/>
    <property type="evidence" value="ECO:0007669"/>
    <property type="project" value="InterPro"/>
</dbReference>
<dbReference type="Gene3D" id="2.130.10.10">
    <property type="entry name" value="YVTN repeat-like/Quinoprotein amine dehydrogenase"/>
    <property type="match status" value="1"/>
</dbReference>
<dbReference type="InterPro" id="IPR007788">
    <property type="entry name" value="QCT"/>
</dbReference>
<organism evidence="1 2">
    <name type="scientific">Ignavigranum ruoffiae</name>
    <dbReference type="NCBI Taxonomy" id="89093"/>
    <lineage>
        <taxon>Bacteria</taxon>
        <taxon>Bacillati</taxon>
        <taxon>Bacillota</taxon>
        <taxon>Bacilli</taxon>
        <taxon>Lactobacillales</taxon>
        <taxon>Aerococcaceae</taxon>
        <taxon>Ignavigranum</taxon>
    </lineage>
</organism>
<dbReference type="OrthoDB" id="9783700at2"/>
<proteinExistence type="predicted"/>
<keyword evidence="2" id="KW-1185">Reference proteome</keyword>
<name>A0A1H8ZTW4_9LACT</name>
<dbReference type="SUPFAM" id="SSF50969">
    <property type="entry name" value="YVTN repeat-like/Quinoprotein amine dehydrogenase"/>
    <property type="match status" value="1"/>
</dbReference>
<evidence type="ECO:0000313" key="1">
    <source>
        <dbReference type="EMBL" id="SEP67814.1"/>
    </source>
</evidence>
<evidence type="ECO:0000313" key="2">
    <source>
        <dbReference type="Proteomes" id="UP000198833"/>
    </source>
</evidence>